<gene>
    <name evidence="1" type="ORF">HGMM_F11C09C21</name>
</gene>
<reference evidence="1" key="1">
    <citation type="journal article" date="2005" name="Environ. Microbiol.">
        <title>Genetic and functional properties of uncultivated thermophilic crenarchaeotes from a subsurface gold mine as revealed by analysis of genome fragments.</title>
        <authorList>
            <person name="Nunoura T."/>
            <person name="Hirayama H."/>
            <person name="Takami H."/>
            <person name="Oida H."/>
            <person name="Nishi S."/>
            <person name="Shimamura S."/>
            <person name="Suzuki Y."/>
            <person name="Inagaki F."/>
            <person name="Takai K."/>
            <person name="Nealson K.H."/>
            <person name="Horikoshi K."/>
        </authorList>
    </citation>
    <scope>NUCLEOTIDE SEQUENCE</scope>
</reference>
<reference evidence="1" key="2">
    <citation type="journal article" date="2012" name="PLoS ONE">
        <title>A Deeply Branching Thermophilic Bacterium with an Ancient Acetyl-CoA Pathway Dominates a Subsurface Ecosystem.</title>
        <authorList>
            <person name="Takami H."/>
            <person name="Noguchi H."/>
            <person name="Takaki Y."/>
            <person name="Uchiyama I."/>
            <person name="Toyoda A."/>
            <person name="Nishi S."/>
            <person name="Chee G.-J."/>
            <person name="Arai W."/>
            <person name="Nunoura T."/>
            <person name="Itoh T."/>
            <person name="Hattori M."/>
            <person name="Takai K."/>
        </authorList>
    </citation>
    <scope>NUCLEOTIDE SEQUENCE</scope>
</reference>
<accession>H5SCM7</accession>
<name>H5SCM7_9ZZZZ</name>
<dbReference type="AlphaFoldDB" id="H5SCM7"/>
<organism evidence="1">
    <name type="scientific">uncultured prokaryote</name>
    <dbReference type="NCBI Taxonomy" id="198431"/>
    <lineage>
        <taxon>unclassified sequences</taxon>
        <taxon>environmental samples</taxon>
    </lineage>
</organism>
<sequence>MQVGTLQHIVPLGRYCGLLTADSLALTDLGISFYQLGRQSIGLFSEAMHQLLYTTHYSDLDKRFSWAYAQVVDALWASGERIIDQATVAYLVGMVVDRATQTYDVPAERIAFSHNSVLGIRHWLRALDPPVLSNSGKRETFRRRSYCSPIVLLWAGDALYRITQTPYGVRMFLTPERVEQLCKICVLDPSGLDNVLMLAKRTSDYERGGLFDYSTTGGFGRWLLLARPFSVGSLPEAGER</sequence>
<protein>
    <submittedName>
        <fullName evidence="1">Hypothetical conserved protein</fullName>
    </submittedName>
</protein>
<dbReference type="EMBL" id="AP011671">
    <property type="protein sequence ID" value="BAL53913.1"/>
    <property type="molecule type" value="Genomic_DNA"/>
</dbReference>
<evidence type="ECO:0000313" key="1">
    <source>
        <dbReference type="EMBL" id="BAL53913.1"/>
    </source>
</evidence>
<proteinExistence type="predicted"/>